<evidence type="ECO:0000256" key="9">
    <source>
        <dbReference type="ARBA" id="ARBA00022676"/>
    </source>
</evidence>
<evidence type="ECO:0000256" key="10">
    <source>
        <dbReference type="ARBA" id="ARBA00022679"/>
    </source>
</evidence>
<dbReference type="InterPro" id="IPR015867">
    <property type="entry name" value="N-reg_PII/ATP_PRibTrfase_C"/>
</dbReference>
<comment type="caution">
    <text evidence="16">The sequence shown here is derived from an EMBL/GenBank/DDBJ whole genome shotgun (WGS) entry which is preliminary data.</text>
</comment>
<dbReference type="InterPro" id="IPR013820">
    <property type="entry name" value="ATP_PRibTrfase_cat"/>
</dbReference>
<feature type="domain" description="Histidine biosynthesis HisG C-terminal" evidence="15">
    <location>
        <begin position="220"/>
        <end position="292"/>
    </location>
</feature>
<evidence type="ECO:0000256" key="5">
    <source>
        <dbReference type="ARBA" id="ARBA00011946"/>
    </source>
</evidence>
<dbReference type="InterPro" id="IPR018198">
    <property type="entry name" value="ATP_PRibTrfase_CS"/>
</dbReference>
<dbReference type="SUPFAM" id="SSF54913">
    <property type="entry name" value="GlnB-like"/>
    <property type="match status" value="1"/>
</dbReference>
<dbReference type="InterPro" id="IPR001348">
    <property type="entry name" value="ATP_PRibTrfase_HisG"/>
</dbReference>
<dbReference type="NCBIfam" id="TIGR00070">
    <property type="entry name" value="hisG"/>
    <property type="match status" value="1"/>
</dbReference>
<dbReference type="PROSITE" id="PS01316">
    <property type="entry name" value="ATP_P_PHORIBOSYLTR"/>
    <property type="match status" value="1"/>
</dbReference>
<name>A0A2T9Z5N2_9FUNG</name>
<evidence type="ECO:0000256" key="7">
    <source>
        <dbReference type="ARBA" id="ARBA00022490"/>
    </source>
</evidence>
<gene>
    <name evidence="16" type="ORF">BB559_000355</name>
</gene>
<dbReference type="InterPro" id="IPR020621">
    <property type="entry name" value="ATP-PRT_HisG_long"/>
</dbReference>
<comment type="similarity">
    <text evidence="4">Belongs to the ATP phosphoribosyltransferase family.</text>
</comment>
<dbReference type="Gene3D" id="3.40.190.10">
    <property type="entry name" value="Periplasmic binding protein-like II"/>
    <property type="match status" value="2"/>
</dbReference>
<organism evidence="16 17">
    <name type="scientific">Furculomyces boomerangus</name>
    <dbReference type="NCBI Taxonomy" id="61424"/>
    <lineage>
        <taxon>Eukaryota</taxon>
        <taxon>Fungi</taxon>
        <taxon>Fungi incertae sedis</taxon>
        <taxon>Zoopagomycota</taxon>
        <taxon>Kickxellomycotina</taxon>
        <taxon>Harpellomycetes</taxon>
        <taxon>Harpellales</taxon>
        <taxon>Harpellaceae</taxon>
        <taxon>Furculomyces</taxon>
    </lineage>
</organism>
<dbReference type="GO" id="GO:0005524">
    <property type="term" value="F:ATP binding"/>
    <property type="evidence" value="ECO:0007669"/>
    <property type="project" value="UniProtKB-KW"/>
</dbReference>
<dbReference type="EC" id="2.4.2.17" evidence="5"/>
<reference evidence="16 17" key="1">
    <citation type="journal article" date="2018" name="MBio">
        <title>Comparative Genomics Reveals the Core Gene Toolbox for the Fungus-Insect Symbiosis.</title>
        <authorList>
            <person name="Wang Y."/>
            <person name="Stata M."/>
            <person name="Wang W."/>
            <person name="Stajich J.E."/>
            <person name="White M.M."/>
            <person name="Moncalvo J.M."/>
        </authorList>
    </citation>
    <scope>NUCLEOTIDE SEQUENCE [LARGE SCALE GENOMIC DNA]</scope>
    <source>
        <strain evidence="16 17">AUS-77-4</strain>
    </source>
</reference>
<evidence type="ECO:0000259" key="15">
    <source>
        <dbReference type="Pfam" id="PF08029"/>
    </source>
</evidence>
<sequence length="295" mass="32434">MNQKENRMILAVPKKGRLYEECLQLLHKIGIDFYRKPRQDITLVTNLPILLVFLPAADIATYVAKGSVDMGMTGYDIIAENNVDDKVDTLLNLGFGKCKLQVQVPVESNASGGSDLIGKRVVTSFPNLTRKYFAELEGVKEDEIKTKIQYVNGSVEAACGLGLADGIVDLVESGDTMRAAGLRVAGTLLQTETKLITNQHSSHRQLIETLKSRIEGVLTAKLYVLCQYNIHREKTGEAIKITPGKRAPSIMTLDNQDWVAINAMVEKSNLAEKMDSLKAIGATDILVLSIENCRV</sequence>
<evidence type="ECO:0000256" key="2">
    <source>
        <dbReference type="ARBA" id="ARBA00004496"/>
    </source>
</evidence>
<dbReference type="InterPro" id="IPR011322">
    <property type="entry name" value="N-reg_PII-like_a/b"/>
</dbReference>
<evidence type="ECO:0000256" key="6">
    <source>
        <dbReference type="ARBA" id="ARBA00020998"/>
    </source>
</evidence>
<dbReference type="SUPFAM" id="SSF53850">
    <property type="entry name" value="Periplasmic binding protein-like II"/>
    <property type="match status" value="1"/>
</dbReference>
<evidence type="ECO:0000256" key="8">
    <source>
        <dbReference type="ARBA" id="ARBA00022605"/>
    </source>
</evidence>
<evidence type="ECO:0000256" key="12">
    <source>
        <dbReference type="ARBA" id="ARBA00022840"/>
    </source>
</evidence>
<keyword evidence="10" id="KW-0808">Transferase</keyword>
<evidence type="ECO:0000256" key="4">
    <source>
        <dbReference type="ARBA" id="ARBA00009372"/>
    </source>
</evidence>
<feature type="domain" description="ATP phosphoribosyltransferase catalytic" evidence="14">
    <location>
        <begin position="56"/>
        <end position="216"/>
    </location>
</feature>
<keyword evidence="9" id="KW-0328">Glycosyltransferase</keyword>
<evidence type="ECO:0000313" key="17">
    <source>
        <dbReference type="Proteomes" id="UP000245699"/>
    </source>
</evidence>
<dbReference type="OrthoDB" id="2574at2759"/>
<dbReference type="STRING" id="61424.A0A2T9Z5N2"/>
<comment type="catalytic activity">
    <reaction evidence="1">
        <text>1-(5-phospho-beta-D-ribosyl)-ATP + diphosphate = 5-phospho-alpha-D-ribose 1-diphosphate + ATP</text>
        <dbReference type="Rhea" id="RHEA:18473"/>
        <dbReference type="ChEBI" id="CHEBI:30616"/>
        <dbReference type="ChEBI" id="CHEBI:33019"/>
        <dbReference type="ChEBI" id="CHEBI:58017"/>
        <dbReference type="ChEBI" id="CHEBI:73183"/>
        <dbReference type="EC" id="2.4.2.17"/>
    </reaction>
</comment>
<evidence type="ECO:0000256" key="3">
    <source>
        <dbReference type="ARBA" id="ARBA00004667"/>
    </source>
</evidence>
<keyword evidence="13" id="KW-0368">Histidine biosynthesis</keyword>
<dbReference type="PANTHER" id="PTHR21403">
    <property type="entry name" value="ATP PHOSPHORIBOSYLTRANSFERASE ATP-PRTASE"/>
    <property type="match status" value="1"/>
</dbReference>
<dbReference type="Proteomes" id="UP000245699">
    <property type="component" value="Unassembled WGS sequence"/>
</dbReference>
<dbReference type="FunFam" id="3.40.190.10:FF:000123">
    <property type="entry name" value="HIS1p ATP phosphoribosyltransferase"/>
    <property type="match status" value="1"/>
</dbReference>
<dbReference type="EMBL" id="MBFT01000016">
    <property type="protein sequence ID" value="PVU99844.1"/>
    <property type="molecule type" value="Genomic_DNA"/>
</dbReference>
<dbReference type="Pfam" id="PF01634">
    <property type="entry name" value="HisG"/>
    <property type="match status" value="1"/>
</dbReference>
<comment type="subcellular location">
    <subcellularLocation>
        <location evidence="2">Cytoplasm</location>
    </subcellularLocation>
</comment>
<evidence type="ECO:0000313" key="16">
    <source>
        <dbReference type="EMBL" id="PVU99844.1"/>
    </source>
</evidence>
<proteinExistence type="inferred from homology"/>
<accession>A0A2T9Z5N2</accession>
<keyword evidence="7" id="KW-0963">Cytoplasm</keyword>
<evidence type="ECO:0000259" key="14">
    <source>
        <dbReference type="Pfam" id="PF01634"/>
    </source>
</evidence>
<dbReference type="AlphaFoldDB" id="A0A2T9Z5N2"/>
<keyword evidence="12" id="KW-0067">ATP-binding</keyword>
<keyword evidence="8" id="KW-0028">Amino-acid biosynthesis</keyword>
<dbReference type="GO" id="GO:0000287">
    <property type="term" value="F:magnesium ion binding"/>
    <property type="evidence" value="ECO:0007669"/>
    <property type="project" value="InterPro"/>
</dbReference>
<dbReference type="PANTHER" id="PTHR21403:SF8">
    <property type="entry name" value="ATP PHOSPHORIBOSYLTRANSFERASE"/>
    <property type="match status" value="1"/>
</dbReference>
<protein>
    <recommendedName>
        <fullName evidence="6">ATP phosphoribosyltransferase</fullName>
        <ecNumber evidence="5">2.4.2.17</ecNumber>
    </recommendedName>
</protein>
<dbReference type="HAMAP" id="MF_00079">
    <property type="entry name" value="HisG_Long"/>
    <property type="match status" value="1"/>
</dbReference>
<dbReference type="Gene3D" id="3.30.70.120">
    <property type="match status" value="1"/>
</dbReference>
<evidence type="ECO:0000256" key="13">
    <source>
        <dbReference type="ARBA" id="ARBA00023102"/>
    </source>
</evidence>
<dbReference type="FunFam" id="3.30.70.120:FF:000003">
    <property type="entry name" value="ATP phosphoribosyltransferase"/>
    <property type="match status" value="1"/>
</dbReference>
<keyword evidence="11" id="KW-0547">Nucleotide-binding</keyword>
<evidence type="ECO:0000256" key="1">
    <source>
        <dbReference type="ARBA" id="ARBA00000915"/>
    </source>
</evidence>
<keyword evidence="17" id="KW-1185">Reference proteome</keyword>
<dbReference type="GO" id="GO:0000105">
    <property type="term" value="P:L-histidine biosynthetic process"/>
    <property type="evidence" value="ECO:0007669"/>
    <property type="project" value="UniProtKB-UniPathway"/>
</dbReference>
<evidence type="ECO:0000256" key="11">
    <source>
        <dbReference type="ARBA" id="ARBA00022741"/>
    </source>
</evidence>
<dbReference type="NCBIfam" id="TIGR03455">
    <property type="entry name" value="HisG_C-term"/>
    <property type="match status" value="1"/>
</dbReference>
<dbReference type="GO" id="GO:0005737">
    <property type="term" value="C:cytoplasm"/>
    <property type="evidence" value="ECO:0007669"/>
    <property type="project" value="UniProtKB-SubCell"/>
</dbReference>
<dbReference type="Pfam" id="PF08029">
    <property type="entry name" value="HisG_C"/>
    <property type="match status" value="1"/>
</dbReference>
<dbReference type="InterPro" id="IPR013115">
    <property type="entry name" value="HisG_C"/>
</dbReference>
<dbReference type="UniPathway" id="UPA00031">
    <property type="reaction ID" value="UER00006"/>
</dbReference>
<dbReference type="GO" id="GO:0003879">
    <property type="term" value="F:ATP phosphoribosyltransferase activity"/>
    <property type="evidence" value="ECO:0007669"/>
    <property type="project" value="UniProtKB-EC"/>
</dbReference>
<comment type="pathway">
    <text evidence="3">Amino-acid biosynthesis; L-histidine biosynthesis; L-histidine from 5-phospho-alpha-D-ribose 1-diphosphate: step 1/9.</text>
</comment>